<dbReference type="OrthoDB" id="5086884at2759"/>
<evidence type="ECO:0000256" key="4">
    <source>
        <dbReference type="ARBA" id="ARBA00023136"/>
    </source>
</evidence>
<keyword evidence="4 6" id="KW-0472">Membrane</keyword>
<dbReference type="KEGG" id="sapo:SAPIO_CDS0690"/>
<evidence type="ECO:0000256" key="1">
    <source>
        <dbReference type="ARBA" id="ARBA00004141"/>
    </source>
</evidence>
<keyword evidence="9" id="KW-1185">Reference proteome</keyword>
<evidence type="ECO:0000313" key="9">
    <source>
        <dbReference type="Proteomes" id="UP000028545"/>
    </source>
</evidence>
<feature type="transmembrane region" description="Helical" evidence="6">
    <location>
        <begin position="501"/>
        <end position="520"/>
    </location>
</feature>
<proteinExistence type="predicted"/>
<feature type="transmembrane region" description="Helical" evidence="6">
    <location>
        <begin position="196"/>
        <end position="215"/>
    </location>
</feature>
<feature type="transmembrane region" description="Helical" evidence="6">
    <location>
        <begin position="372"/>
        <end position="390"/>
    </location>
</feature>
<sequence length="560" mass="61440">MPFTLFSKTKTPASCENHQQNQNGPETSESEQTLTPLDGDAPSDPDGFDIDVEKLGRQRPDILPSAIAEFAFCFSILWSMIMAEYFISGSHIILPTLATDLNIPATSHTWISSVLTLAAGASLFPLGRAADMYGGYIVLNAGMFWFSAWSLAAGFAPNYISFIIFRAMQGLGASAFLPTGIMLLGKVYRPGPRKNFVFSMYGAIAPLGFFFGLLVGGVTGEKINWRWFFYLGSAMGFLASFVSLFAIPRDWKAAREMGIRMDWWGTATICPGLILVVFAITQSSGAPNGWATPYIYTTTILGVLFLAAGVYVERNVSEDPFLPAEIFKPKYMKAMLFCLFLAYGVFGIYLFYTNFYIELVLEVSPFMTAVWYTPWAVSGMLFAATSGLLLHLIPNRILLIISSLCSIAACLFFALMPPRDSPSFSYWAYVFPAMVAETAFIDILYTLSNVFITTRLPRRHLGLAGALINCTLYIGMCFFLGVAEVAVAATADRGLRGSYQVAFWIAVGFGCVTVLVFAFMDIGEAKSDLTEDEKRARREAEAGSESNEGGSNEGERKAES</sequence>
<feature type="region of interest" description="Disordered" evidence="5">
    <location>
        <begin position="529"/>
        <end position="560"/>
    </location>
</feature>
<feature type="transmembrane region" description="Helical" evidence="6">
    <location>
        <begin position="107"/>
        <end position="126"/>
    </location>
</feature>
<feature type="transmembrane region" description="Helical" evidence="6">
    <location>
        <begin position="427"/>
        <end position="452"/>
    </location>
</feature>
<dbReference type="GeneID" id="27718842"/>
<reference evidence="8 9" key="1">
    <citation type="journal article" date="2014" name="Genome Announc.">
        <title>Draft genome sequence of the pathogenic fungus Scedosporium apiospermum.</title>
        <authorList>
            <person name="Vandeputte P."/>
            <person name="Ghamrawi S."/>
            <person name="Rechenmann M."/>
            <person name="Iltis A."/>
            <person name="Giraud S."/>
            <person name="Fleury M."/>
            <person name="Thornton C."/>
            <person name="Delhaes L."/>
            <person name="Meyer W."/>
            <person name="Papon N."/>
            <person name="Bouchara J.P."/>
        </authorList>
    </citation>
    <scope>NUCLEOTIDE SEQUENCE [LARGE SCALE GENOMIC DNA]</scope>
    <source>
        <strain evidence="8 9">IHEM 14462</strain>
    </source>
</reference>
<feature type="transmembrane region" description="Helical" evidence="6">
    <location>
        <begin position="397"/>
        <end position="415"/>
    </location>
</feature>
<keyword evidence="2 6" id="KW-0812">Transmembrane</keyword>
<name>A0A084GGB5_PSEDA</name>
<protein>
    <submittedName>
        <fullName evidence="8">Major facilitator superfamily transporter</fullName>
    </submittedName>
</protein>
<dbReference type="RefSeq" id="XP_016646176.1">
    <property type="nucleotide sequence ID" value="XM_016783410.1"/>
</dbReference>
<dbReference type="HOGENOM" id="CLU_000960_27_2_1"/>
<dbReference type="AlphaFoldDB" id="A0A084GGB5"/>
<feature type="transmembrane region" description="Helical" evidence="6">
    <location>
        <begin position="293"/>
        <end position="313"/>
    </location>
</feature>
<feature type="transmembrane region" description="Helical" evidence="6">
    <location>
        <begin position="263"/>
        <end position="281"/>
    </location>
</feature>
<dbReference type="VEuPathDB" id="FungiDB:SAPIO_CDS0690"/>
<dbReference type="Gene3D" id="1.20.1720.10">
    <property type="entry name" value="Multidrug resistance protein D"/>
    <property type="match status" value="1"/>
</dbReference>
<keyword evidence="3 6" id="KW-1133">Transmembrane helix</keyword>
<feature type="transmembrane region" description="Helical" evidence="6">
    <location>
        <begin position="133"/>
        <end position="153"/>
    </location>
</feature>
<dbReference type="Proteomes" id="UP000028545">
    <property type="component" value="Unassembled WGS sequence"/>
</dbReference>
<dbReference type="PANTHER" id="PTHR42718:SF11">
    <property type="entry name" value="MAJOR FACILITATOR SUPERFAMILY (MFS) PROFILE DOMAIN-CONTAINING PROTEIN"/>
    <property type="match status" value="1"/>
</dbReference>
<dbReference type="Pfam" id="PF07690">
    <property type="entry name" value="MFS_1"/>
    <property type="match status" value="1"/>
</dbReference>
<feature type="transmembrane region" description="Helical" evidence="6">
    <location>
        <begin position="334"/>
        <end position="352"/>
    </location>
</feature>
<feature type="transmembrane region" description="Helical" evidence="6">
    <location>
        <begin position="66"/>
        <end position="87"/>
    </location>
</feature>
<feature type="transmembrane region" description="Helical" evidence="6">
    <location>
        <begin position="159"/>
        <end position="184"/>
    </location>
</feature>
<evidence type="ECO:0000256" key="3">
    <source>
        <dbReference type="ARBA" id="ARBA00022989"/>
    </source>
</evidence>
<dbReference type="InterPro" id="IPR036259">
    <property type="entry name" value="MFS_trans_sf"/>
</dbReference>
<dbReference type="PANTHER" id="PTHR42718">
    <property type="entry name" value="MAJOR FACILITATOR SUPERFAMILY MULTIDRUG TRANSPORTER MFSC"/>
    <property type="match status" value="1"/>
</dbReference>
<dbReference type="SUPFAM" id="SSF103473">
    <property type="entry name" value="MFS general substrate transporter"/>
    <property type="match status" value="1"/>
</dbReference>
<dbReference type="GO" id="GO:0016020">
    <property type="term" value="C:membrane"/>
    <property type="evidence" value="ECO:0007669"/>
    <property type="project" value="UniProtKB-SubCell"/>
</dbReference>
<feature type="domain" description="Major facilitator superfamily (MFS) profile" evidence="7">
    <location>
        <begin position="61"/>
        <end position="526"/>
    </location>
</feature>
<feature type="transmembrane region" description="Helical" evidence="6">
    <location>
        <begin position="464"/>
        <end position="489"/>
    </location>
</feature>
<comment type="subcellular location">
    <subcellularLocation>
        <location evidence="1">Membrane</location>
        <topology evidence="1">Multi-pass membrane protein</topology>
    </subcellularLocation>
</comment>
<feature type="transmembrane region" description="Helical" evidence="6">
    <location>
        <begin position="227"/>
        <end position="247"/>
    </location>
</feature>
<feature type="compositionally biased region" description="Polar residues" evidence="5">
    <location>
        <begin position="1"/>
        <end position="35"/>
    </location>
</feature>
<dbReference type="GO" id="GO:0022857">
    <property type="term" value="F:transmembrane transporter activity"/>
    <property type="evidence" value="ECO:0007669"/>
    <property type="project" value="InterPro"/>
</dbReference>
<dbReference type="InterPro" id="IPR011701">
    <property type="entry name" value="MFS"/>
</dbReference>
<evidence type="ECO:0000256" key="6">
    <source>
        <dbReference type="SAM" id="Phobius"/>
    </source>
</evidence>
<dbReference type="EMBL" id="JOWA01000033">
    <property type="protein sequence ID" value="KEZ46377.1"/>
    <property type="molecule type" value="Genomic_DNA"/>
</dbReference>
<comment type="caution">
    <text evidence="8">The sequence shown here is derived from an EMBL/GenBank/DDBJ whole genome shotgun (WGS) entry which is preliminary data.</text>
</comment>
<dbReference type="InterPro" id="IPR020846">
    <property type="entry name" value="MFS_dom"/>
</dbReference>
<feature type="region of interest" description="Disordered" evidence="5">
    <location>
        <begin position="1"/>
        <end position="48"/>
    </location>
</feature>
<organism evidence="8 9">
    <name type="scientific">Pseudallescheria apiosperma</name>
    <name type="common">Scedosporium apiospermum</name>
    <dbReference type="NCBI Taxonomy" id="563466"/>
    <lineage>
        <taxon>Eukaryota</taxon>
        <taxon>Fungi</taxon>
        <taxon>Dikarya</taxon>
        <taxon>Ascomycota</taxon>
        <taxon>Pezizomycotina</taxon>
        <taxon>Sordariomycetes</taxon>
        <taxon>Hypocreomycetidae</taxon>
        <taxon>Microascales</taxon>
        <taxon>Microascaceae</taxon>
        <taxon>Scedosporium</taxon>
    </lineage>
</organism>
<evidence type="ECO:0000313" key="8">
    <source>
        <dbReference type="EMBL" id="KEZ46377.1"/>
    </source>
</evidence>
<gene>
    <name evidence="8" type="ORF">SAPIO_CDS0690</name>
</gene>
<feature type="compositionally biased region" description="Basic and acidic residues" evidence="5">
    <location>
        <begin position="529"/>
        <end position="541"/>
    </location>
</feature>
<evidence type="ECO:0000256" key="5">
    <source>
        <dbReference type="SAM" id="MobiDB-lite"/>
    </source>
</evidence>
<evidence type="ECO:0000259" key="7">
    <source>
        <dbReference type="PROSITE" id="PS50850"/>
    </source>
</evidence>
<accession>A0A084GGB5</accession>
<dbReference type="PROSITE" id="PS50850">
    <property type="entry name" value="MFS"/>
    <property type="match status" value="1"/>
</dbReference>
<evidence type="ECO:0000256" key="2">
    <source>
        <dbReference type="ARBA" id="ARBA00022692"/>
    </source>
</evidence>
<dbReference type="Gene3D" id="1.20.1250.20">
    <property type="entry name" value="MFS general substrate transporter like domains"/>
    <property type="match status" value="1"/>
</dbReference>